<feature type="region of interest" description="Disordered" evidence="1">
    <location>
        <begin position="216"/>
        <end position="273"/>
    </location>
</feature>
<evidence type="ECO:0008006" key="4">
    <source>
        <dbReference type="Google" id="ProtNLM"/>
    </source>
</evidence>
<feature type="compositionally biased region" description="Basic and acidic residues" evidence="1">
    <location>
        <begin position="260"/>
        <end position="273"/>
    </location>
</feature>
<evidence type="ECO:0000313" key="2">
    <source>
        <dbReference type="EMBL" id="KAH9841363.1"/>
    </source>
</evidence>
<protein>
    <recommendedName>
        <fullName evidence="4">Transmembrane protein</fullName>
    </recommendedName>
</protein>
<organism evidence="2 3">
    <name type="scientific">Rhodofomes roseus</name>
    <dbReference type="NCBI Taxonomy" id="34475"/>
    <lineage>
        <taxon>Eukaryota</taxon>
        <taxon>Fungi</taxon>
        <taxon>Dikarya</taxon>
        <taxon>Basidiomycota</taxon>
        <taxon>Agaricomycotina</taxon>
        <taxon>Agaricomycetes</taxon>
        <taxon>Polyporales</taxon>
        <taxon>Rhodofomes</taxon>
    </lineage>
</organism>
<dbReference type="EMBL" id="JADCUA010000003">
    <property type="protein sequence ID" value="KAH9841363.1"/>
    <property type="molecule type" value="Genomic_DNA"/>
</dbReference>
<keyword evidence="3" id="KW-1185">Reference proteome</keyword>
<dbReference type="Proteomes" id="UP000814176">
    <property type="component" value="Unassembled WGS sequence"/>
</dbReference>
<evidence type="ECO:0000256" key="1">
    <source>
        <dbReference type="SAM" id="MobiDB-lite"/>
    </source>
</evidence>
<dbReference type="GeneID" id="72003292"/>
<reference evidence="2 3" key="1">
    <citation type="journal article" date="2021" name="Environ. Microbiol.">
        <title>Gene family expansions and transcriptome signatures uncover fungal adaptations to wood decay.</title>
        <authorList>
            <person name="Hage H."/>
            <person name="Miyauchi S."/>
            <person name="Viragh M."/>
            <person name="Drula E."/>
            <person name="Min B."/>
            <person name="Chaduli D."/>
            <person name="Navarro D."/>
            <person name="Favel A."/>
            <person name="Norest M."/>
            <person name="Lesage-Meessen L."/>
            <person name="Balint B."/>
            <person name="Merenyi Z."/>
            <person name="de Eugenio L."/>
            <person name="Morin E."/>
            <person name="Martinez A.T."/>
            <person name="Baldrian P."/>
            <person name="Stursova M."/>
            <person name="Martinez M.J."/>
            <person name="Novotny C."/>
            <person name="Magnuson J.K."/>
            <person name="Spatafora J.W."/>
            <person name="Maurice S."/>
            <person name="Pangilinan J."/>
            <person name="Andreopoulos W."/>
            <person name="LaButti K."/>
            <person name="Hundley H."/>
            <person name="Na H."/>
            <person name="Kuo A."/>
            <person name="Barry K."/>
            <person name="Lipzen A."/>
            <person name="Henrissat B."/>
            <person name="Riley R."/>
            <person name="Ahrendt S."/>
            <person name="Nagy L.G."/>
            <person name="Grigoriev I.V."/>
            <person name="Martin F."/>
            <person name="Rosso M.N."/>
        </authorList>
    </citation>
    <scope>NUCLEOTIDE SEQUENCE [LARGE SCALE GENOMIC DNA]</scope>
    <source>
        <strain evidence="2 3">CIRM-BRFM 1785</strain>
    </source>
</reference>
<evidence type="ECO:0000313" key="3">
    <source>
        <dbReference type="Proteomes" id="UP000814176"/>
    </source>
</evidence>
<feature type="compositionally biased region" description="Acidic residues" evidence="1">
    <location>
        <begin position="247"/>
        <end position="259"/>
    </location>
</feature>
<gene>
    <name evidence="2" type="ORF">C8Q71DRAFT_736592</name>
</gene>
<dbReference type="RefSeq" id="XP_047782662.1">
    <property type="nucleotide sequence ID" value="XM_047922560.1"/>
</dbReference>
<comment type="caution">
    <text evidence="2">The sequence shown here is derived from an EMBL/GenBank/DDBJ whole genome shotgun (WGS) entry which is preliminary data.</text>
</comment>
<sequence length="290" mass="32843">MILVRDMLCCRRILLGRRRCSQDTTCRYNVREGSVNTVRTCTVSTVQAQNCSTPIKHQRKFLGEWARMMTDIRVLYETIRYTAQSGLHTSAVDDTNFDQPVPSVYKQVYASHLRQSALPSRLTRRRAALVGKSHALVPACSRRLMMFPRRSNSSPRSLQYLFEGDMRYSIVSIAIVVFAAIQTALTASTPPGTGSIDELASAMGSLGVEENVPEIIVSPPATKKSRGPHHGSWRRRQQASWRRRADEQDDEEAPQPDDETTTRREFQDAIRRRGVEELYTRSDALLKGLE</sequence>
<name>A0ABQ8KTN4_9APHY</name>
<proteinExistence type="predicted"/>
<feature type="compositionally biased region" description="Basic residues" evidence="1">
    <location>
        <begin position="223"/>
        <end position="237"/>
    </location>
</feature>
<accession>A0ABQ8KTN4</accession>